<feature type="compositionally biased region" description="Basic and acidic residues" evidence="1">
    <location>
        <begin position="716"/>
        <end position="726"/>
    </location>
</feature>
<dbReference type="GeneID" id="85306955"/>
<feature type="compositionally biased region" description="Acidic residues" evidence="1">
    <location>
        <begin position="175"/>
        <end position="185"/>
    </location>
</feature>
<dbReference type="Proteomes" id="UP001244011">
    <property type="component" value="Unassembled WGS sequence"/>
</dbReference>
<feature type="compositionally biased region" description="Low complexity" evidence="1">
    <location>
        <begin position="186"/>
        <end position="203"/>
    </location>
</feature>
<sequence>MAEVSLDSGHLAPGEEDLLDFGLIAEEEIGHGGNNGLDEQNLVLNPDVDADEFDFQLGGIDTAEDMAEDTGHSDIHLAPSSRGDEASRKYRAESEIGYEDEDAGLDASHQAASHQAAPLQTDDIQVADDADNYEEITYEDEGNVALEDSSLADVPPVESTSLDQPADQDHHNQALDEEELEDLGFDPELAASAASADTAQTAQEAHEKPPAQNREALLPEQVEAEAAQDLEQSLSPTKDGHEENVDGEGPGEGQPSQHRSDIMRPPDIPILYNNTSYELCAKEDNDNPDTYFFAGDLELDYPLSDFLSCLREVISNEVSPKDEIIVRVDQLGLEFGEVRRTNSIHSGPSDIWQHSNENFLHTTTFRDILWLYERLQGNDGVTEYSAPVVELLTRPDCTQRYSKLLDAADQGIGLAELLDYLDQSQLSNATSPAKDDADYGDHYEEDGELGSHEEEAKDIAEENFLGSETAHVEDGFPEDTLVADAGMVGSATADEEAAEDAAIMADSVPRNFQQEIYSEYSGDDVEGEGEIDFNLLEDQEEMNHDTAHLDYTAALGQQDTMGKENDFPSPDVLAADEQQQYGGADVRDNSGHAPDEAAIGNVNVLEAGAEEVDQAEEESKMDGFGDGIGGGISDGDEAAQAEVAAASVATDGSPILPPPLPQSNSPGIARGFDSDPVKDLMEIGNMWVSLPRGFGKLAPMPATASESYLREPLATEVDRSPQKSHEAMALTKHSTPQAGLDVAWSGSQDAHRPPLGAAHGIASPHSHHGSGTFSGSAFAPTLDANSPHFKDYSDSGTKPRSGPNVTHESMRETEFEQNEYEDGGQSENFGTVEDNKQHDGATHTGVDVGESRNKVSQDHPSSPASTIKGVEISYDVAEDDAGDTFDLDLREPQSSSEAIGQNLDEIDWENDGDDDIKEGVEGQDPATLTSPSRSVKRSRQLDDSGSLADESDVKRRRT</sequence>
<feature type="compositionally biased region" description="Acidic residues" evidence="1">
    <location>
        <begin position="904"/>
        <end position="916"/>
    </location>
</feature>
<feature type="compositionally biased region" description="Acidic residues" evidence="1">
    <location>
        <begin position="815"/>
        <end position="824"/>
    </location>
</feature>
<feature type="compositionally biased region" description="Acidic residues" evidence="1">
    <location>
        <begin position="125"/>
        <end position="142"/>
    </location>
</feature>
<protein>
    <submittedName>
        <fullName evidence="2">Uncharacterized protein</fullName>
    </submittedName>
</protein>
<dbReference type="EMBL" id="MU839003">
    <property type="protein sequence ID" value="KAK1769108.1"/>
    <property type="molecule type" value="Genomic_DNA"/>
</dbReference>
<name>A0AAJ0FNB0_9PEZI</name>
<feature type="region of interest" description="Disordered" evidence="1">
    <location>
        <begin position="226"/>
        <end position="266"/>
    </location>
</feature>
<evidence type="ECO:0000313" key="2">
    <source>
        <dbReference type="EMBL" id="KAK1769108.1"/>
    </source>
</evidence>
<feature type="compositionally biased region" description="Polar residues" evidence="1">
    <location>
        <begin position="794"/>
        <end position="807"/>
    </location>
</feature>
<feature type="region of interest" description="Disordered" evidence="1">
    <location>
        <begin position="744"/>
        <end position="869"/>
    </location>
</feature>
<feature type="compositionally biased region" description="Basic and acidic residues" evidence="1">
    <location>
        <begin position="433"/>
        <end position="442"/>
    </location>
</feature>
<evidence type="ECO:0000313" key="3">
    <source>
        <dbReference type="Proteomes" id="UP001244011"/>
    </source>
</evidence>
<feature type="region of interest" description="Disordered" evidence="1">
    <location>
        <begin position="428"/>
        <end position="453"/>
    </location>
</feature>
<feature type="region of interest" description="Disordered" evidence="1">
    <location>
        <begin position="57"/>
        <end position="211"/>
    </location>
</feature>
<proteinExistence type="predicted"/>
<gene>
    <name evidence="2" type="ORF">QBC33DRAFT_342519</name>
</gene>
<feature type="region of interest" description="Disordered" evidence="1">
    <location>
        <begin position="710"/>
        <end position="730"/>
    </location>
</feature>
<organism evidence="2 3">
    <name type="scientific">Phialemonium atrogriseum</name>
    <dbReference type="NCBI Taxonomy" id="1093897"/>
    <lineage>
        <taxon>Eukaryota</taxon>
        <taxon>Fungi</taxon>
        <taxon>Dikarya</taxon>
        <taxon>Ascomycota</taxon>
        <taxon>Pezizomycotina</taxon>
        <taxon>Sordariomycetes</taxon>
        <taxon>Sordariomycetidae</taxon>
        <taxon>Cephalothecales</taxon>
        <taxon>Cephalothecaceae</taxon>
        <taxon>Phialemonium</taxon>
    </lineage>
</organism>
<evidence type="ECO:0000256" key="1">
    <source>
        <dbReference type="SAM" id="MobiDB-lite"/>
    </source>
</evidence>
<reference evidence="2" key="1">
    <citation type="submission" date="2023-06" db="EMBL/GenBank/DDBJ databases">
        <title>Genome-scale phylogeny and comparative genomics of the fungal order Sordariales.</title>
        <authorList>
            <consortium name="Lawrence Berkeley National Laboratory"/>
            <person name="Hensen N."/>
            <person name="Bonometti L."/>
            <person name="Westerberg I."/>
            <person name="Brannstrom I.O."/>
            <person name="Guillou S."/>
            <person name="Cros-Aarteil S."/>
            <person name="Calhoun S."/>
            <person name="Haridas S."/>
            <person name="Kuo A."/>
            <person name="Mondo S."/>
            <person name="Pangilinan J."/>
            <person name="Riley R."/>
            <person name="Labutti K."/>
            <person name="Andreopoulos B."/>
            <person name="Lipzen A."/>
            <person name="Chen C."/>
            <person name="Yanf M."/>
            <person name="Daum C."/>
            <person name="Ng V."/>
            <person name="Clum A."/>
            <person name="Steindorff A."/>
            <person name="Ohm R."/>
            <person name="Martin F."/>
            <person name="Silar P."/>
            <person name="Natvig D."/>
            <person name="Lalanne C."/>
            <person name="Gautier V."/>
            <person name="Ament-Velasquez S.L."/>
            <person name="Kruys A."/>
            <person name="Hutchinson M.I."/>
            <person name="Powell A.J."/>
            <person name="Barry K."/>
            <person name="Miller A.N."/>
            <person name="Grigoriev I.V."/>
            <person name="Debuchy R."/>
            <person name="Gladieux P."/>
            <person name="Thoren M.H."/>
            <person name="Johannesson H."/>
        </authorList>
    </citation>
    <scope>NUCLEOTIDE SEQUENCE</scope>
    <source>
        <strain evidence="2">8032-3</strain>
    </source>
</reference>
<dbReference type="RefSeq" id="XP_060285321.1">
    <property type="nucleotide sequence ID" value="XM_060423768.1"/>
</dbReference>
<comment type="caution">
    <text evidence="2">The sequence shown here is derived from an EMBL/GenBank/DDBJ whole genome shotgun (WGS) entry which is preliminary data.</text>
</comment>
<accession>A0AAJ0FNB0</accession>
<feature type="region of interest" description="Disordered" evidence="1">
    <location>
        <begin position="885"/>
        <end position="958"/>
    </location>
</feature>
<dbReference type="AlphaFoldDB" id="A0AAJ0FNB0"/>
<feature type="compositionally biased region" description="Basic and acidic residues" evidence="1">
    <location>
        <begin position="82"/>
        <end position="94"/>
    </location>
</feature>
<feature type="compositionally biased region" description="Low complexity" evidence="1">
    <location>
        <begin position="769"/>
        <end position="780"/>
    </location>
</feature>
<keyword evidence="3" id="KW-1185">Reference proteome</keyword>
<feature type="compositionally biased region" description="Low complexity" evidence="1">
    <location>
        <begin position="107"/>
        <end position="117"/>
    </location>
</feature>